<dbReference type="InterPro" id="IPR036318">
    <property type="entry name" value="FAD-bd_PCMH-like_sf"/>
</dbReference>
<accession>A0A4Y9ZAB1</accession>
<dbReference type="STRING" id="205917.A0A4Y9ZAB1"/>
<dbReference type="InterPro" id="IPR012951">
    <property type="entry name" value="BBE"/>
</dbReference>
<dbReference type="InterPro" id="IPR016166">
    <property type="entry name" value="FAD-bd_PCMH"/>
</dbReference>
<dbReference type="PANTHER" id="PTHR42973">
    <property type="entry name" value="BINDING OXIDOREDUCTASE, PUTATIVE (AFU_ORTHOLOGUE AFUA_1G17690)-RELATED"/>
    <property type="match status" value="1"/>
</dbReference>
<dbReference type="Pfam" id="PF08031">
    <property type="entry name" value="BBE"/>
    <property type="match status" value="1"/>
</dbReference>
<dbReference type="Gene3D" id="3.30.465.10">
    <property type="match status" value="2"/>
</dbReference>
<name>A0A4Y9ZAB1_9AGAM</name>
<dbReference type="OrthoDB" id="9983560at2759"/>
<dbReference type="GO" id="GO:0071949">
    <property type="term" value="F:FAD binding"/>
    <property type="evidence" value="ECO:0007669"/>
    <property type="project" value="InterPro"/>
</dbReference>
<evidence type="ECO:0000313" key="8">
    <source>
        <dbReference type="EMBL" id="TFY70738.1"/>
    </source>
</evidence>
<keyword evidence="5" id="KW-0560">Oxidoreductase</keyword>
<dbReference type="Proteomes" id="UP000298327">
    <property type="component" value="Unassembled WGS sequence"/>
</dbReference>
<evidence type="ECO:0000259" key="7">
    <source>
        <dbReference type="PROSITE" id="PS51387"/>
    </source>
</evidence>
<keyword evidence="9" id="KW-1185">Reference proteome</keyword>
<dbReference type="Pfam" id="PF01565">
    <property type="entry name" value="FAD_binding_4"/>
    <property type="match status" value="1"/>
</dbReference>
<keyword evidence="4" id="KW-0274">FAD</keyword>
<evidence type="ECO:0000256" key="5">
    <source>
        <dbReference type="ARBA" id="ARBA00023002"/>
    </source>
</evidence>
<evidence type="ECO:0000256" key="4">
    <source>
        <dbReference type="ARBA" id="ARBA00022827"/>
    </source>
</evidence>
<dbReference type="EMBL" id="SEOQ01000085">
    <property type="protein sequence ID" value="TFY70738.1"/>
    <property type="molecule type" value="Genomic_DNA"/>
</dbReference>
<sequence length="588" mass="62786">MLFSFLVTSSLALAAKALQKCKCLPGDPCFPSAAKWNTLSSSLSQPLITNQTPLGSVCYRSSSNFNAGACSSVQKIEAGADFRVSVPNAVQWVNWEELPSATNNTILGCPFDPQGPNVTCHQGRVPSYVVNVTRIEDIVETIKFASAHNLHLVVKNTGHENLGRPFGVGSVELFTHNMQGSNFTDSFVPKGAPHGTPGAYAVTVEPGVQWGPLYELADAKNRTVVGGIGAGGTVGAGGGWPAGGGHSILSPFYGLGVDNILQFTVVLPSGSHVTTNKYENTDLFWALRGGGGPSFGVITSTTYRTHPNIPYTAAFYVATANSSDTFLALAELFNTHHNAIADSGWAGFWPFNNNTLYLTLLAQGSPPVNASSNATLESFYAASAAVPGVNVTLNLTVAYPTFFSWYHDNFLDSSLGFGYNYSVGDATGIRIAVSSWLVPRDLFDSHPADLAKAWQGIGNARPFMVGGGAVAATDPDSAAVTPAFRTMISDIGATGTWDENATPEEIQAVRQTVSDQIEPLRQLGPIPAGGQYINEPDYIEKNWQGAYWGDHYPRLLKIKKAIDPNDLFIVYKGVNSEAWDEQVVCKTV</sequence>
<organism evidence="8 9">
    <name type="scientific">Dentipellis fragilis</name>
    <dbReference type="NCBI Taxonomy" id="205917"/>
    <lineage>
        <taxon>Eukaryota</taxon>
        <taxon>Fungi</taxon>
        <taxon>Dikarya</taxon>
        <taxon>Basidiomycota</taxon>
        <taxon>Agaricomycotina</taxon>
        <taxon>Agaricomycetes</taxon>
        <taxon>Russulales</taxon>
        <taxon>Hericiaceae</taxon>
        <taxon>Dentipellis</taxon>
    </lineage>
</organism>
<dbReference type="PROSITE" id="PS51387">
    <property type="entry name" value="FAD_PCMH"/>
    <property type="match status" value="1"/>
</dbReference>
<proteinExistence type="inferred from homology"/>
<protein>
    <recommendedName>
        <fullName evidence="7">FAD-binding PCMH-type domain-containing protein</fullName>
    </recommendedName>
</protein>
<evidence type="ECO:0000313" key="9">
    <source>
        <dbReference type="Proteomes" id="UP000298327"/>
    </source>
</evidence>
<evidence type="ECO:0000256" key="3">
    <source>
        <dbReference type="ARBA" id="ARBA00022630"/>
    </source>
</evidence>
<evidence type="ECO:0000256" key="1">
    <source>
        <dbReference type="ARBA" id="ARBA00001974"/>
    </source>
</evidence>
<feature type="chain" id="PRO_5021437587" description="FAD-binding PCMH-type domain-containing protein" evidence="6">
    <location>
        <begin position="18"/>
        <end position="588"/>
    </location>
</feature>
<dbReference type="InterPro" id="IPR006094">
    <property type="entry name" value="Oxid_FAD_bind_N"/>
</dbReference>
<gene>
    <name evidence="8" type="ORF">EVG20_g2280</name>
</gene>
<feature type="signal peptide" evidence="6">
    <location>
        <begin position="1"/>
        <end position="17"/>
    </location>
</feature>
<keyword evidence="6" id="KW-0732">Signal</keyword>
<feature type="domain" description="FAD-binding PCMH-type" evidence="7">
    <location>
        <begin position="122"/>
        <end position="308"/>
    </location>
</feature>
<dbReference type="InterPro" id="IPR050416">
    <property type="entry name" value="FAD-linked_Oxidoreductase"/>
</dbReference>
<comment type="caution">
    <text evidence="8">The sequence shown here is derived from an EMBL/GenBank/DDBJ whole genome shotgun (WGS) entry which is preliminary data.</text>
</comment>
<dbReference type="SUPFAM" id="SSF56176">
    <property type="entry name" value="FAD-binding/transporter-associated domain-like"/>
    <property type="match status" value="1"/>
</dbReference>
<dbReference type="InterPro" id="IPR016169">
    <property type="entry name" value="FAD-bd_PCMH_sub2"/>
</dbReference>
<dbReference type="GO" id="GO:0016491">
    <property type="term" value="F:oxidoreductase activity"/>
    <property type="evidence" value="ECO:0007669"/>
    <property type="project" value="UniProtKB-KW"/>
</dbReference>
<evidence type="ECO:0000256" key="6">
    <source>
        <dbReference type="SAM" id="SignalP"/>
    </source>
</evidence>
<keyword evidence="3" id="KW-0285">Flavoprotein</keyword>
<evidence type="ECO:0000256" key="2">
    <source>
        <dbReference type="ARBA" id="ARBA00005466"/>
    </source>
</evidence>
<dbReference type="AlphaFoldDB" id="A0A4Y9ZAB1"/>
<reference evidence="8 9" key="1">
    <citation type="submission" date="2019-02" db="EMBL/GenBank/DDBJ databases">
        <title>Genome sequencing of the rare red list fungi Dentipellis fragilis.</title>
        <authorList>
            <person name="Buettner E."/>
            <person name="Kellner H."/>
        </authorList>
    </citation>
    <scope>NUCLEOTIDE SEQUENCE [LARGE SCALE GENOMIC DNA]</scope>
    <source>
        <strain evidence="8 9">DSM 105465</strain>
    </source>
</reference>
<comment type="similarity">
    <text evidence="2">Belongs to the oxygen-dependent FAD-linked oxidoreductase family.</text>
</comment>
<comment type="cofactor">
    <cofactor evidence="1">
        <name>FAD</name>
        <dbReference type="ChEBI" id="CHEBI:57692"/>
    </cofactor>
</comment>
<dbReference type="PANTHER" id="PTHR42973:SF39">
    <property type="entry name" value="FAD-BINDING PCMH-TYPE DOMAIN-CONTAINING PROTEIN"/>
    <property type="match status" value="1"/>
</dbReference>